<name>A0A0G1T2S5_9BACT</name>
<gene>
    <name evidence="1" type="ORF">UY02_C0033G0001</name>
</gene>
<feature type="non-terminal residue" evidence="1">
    <location>
        <position position="49"/>
    </location>
</feature>
<dbReference type="InterPro" id="IPR042109">
    <property type="entry name" value="Adenylosuccinate_synth_dom1"/>
</dbReference>
<reference evidence="1 2" key="1">
    <citation type="journal article" date="2015" name="Nature">
        <title>rRNA introns, odd ribosomes, and small enigmatic genomes across a large radiation of phyla.</title>
        <authorList>
            <person name="Brown C.T."/>
            <person name="Hug L.A."/>
            <person name="Thomas B.C."/>
            <person name="Sharon I."/>
            <person name="Castelle C.J."/>
            <person name="Singh A."/>
            <person name="Wilkins M.J."/>
            <person name="Williams K.H."/>
            <person name="Banfield J.F."/>
        </authorList>
    </citation>
    <scope>NUCLEOTIDE SEQUENCE [LARGE SCALE GENOMIC DNA]</scope>
</reference>
<dbReference type="Gene3D" id="3.40.440.10">
    <property type="entry name" value="Adenylosuccinate Synthetase, subunit A, domain 1"/>
    <property type="match status" value="1"/>
</dbReference>
<sequence length="49" mass="5165">MNKITIIVGAAYGSEAKGTIAGYLAVKDNYDIAVRTGAINAGHSVYYKD</sequence>
<dbReference type="InterPro" id="IPR027417">
    <property type="entry name" value="P-loop_NTPase"/>
</dbReference>
<proteinExistence type="predicted"/>
<evidence type="ECO:0000313" key="1">
    <source>
        <dbReference type="EMBL" id="KKU76074.1"/>
    </source>
</evidence>
<evidence type="ECO:0000313" key="2">
    <source>
        <dbReference type="Proteomes" id="UP000034682"/>
    </source>
</evidence>
<accession>A0A0G1T2S5</accession>
<organism evidence="1 2">
    <name type="scientific">Candidatus Giovannonibacteria bacterium GW2011_GWB1_47_6b</name>
    <dbReference type="NCBI Taxonomy" id="1618655"/>
    <lineage>
        <taxon>Bacteria</taxon>
        <taxon>Candidatus Giovannoniibacteriota</taxon>
    </lineage>
</organism>
<comment type="caution">
    <text evidence="1">The sequence shown here is derived from an EMBL/GenBank/DDBJ whole genome shotgun (WGS) entry which is preliminary data.</text>
</comment>
<protein>
    <submittedName>
        <fullName evidence="1">Adenylosuccinate synthetase</fullName>
    </submittedName>
</protein>
<dbReference type="Proteomes" id="UP000034682">
    <property type="component" value="Unassembled WGS sequence"/>
</dbReference>
<dbReference type="AlphaFoldDB" id="A0A0G1T2S5"/>
<dbReference type="SUPFAM" id="SSF52540">
    <property type="entry name" value="P-loop containing nucleoside triphosphate hydrolases"/>
    <property type="match status" value="1"/>
</dbReference>
<dbReference type="EMBL" id="LCOK01000033">
    <property type="protein sequence ID" value="KKU76074.1"/>
    <property type="molecule type" value="Genomic_DNA"/>
</dbReference>